<proteinExistence type="predicted"/>
<evidence type="ECO:0000313" key="3">
    <source>
        <dbReference type="Proteomes" id="UP000188268"/>
    </source>
</evidence>
<name>A0A1R3IL54_COCAP</name>
<accession>A0A1R3IL54</accession>
<dbReference type="Gramene" id="OMO83308">
    <property type="protein sequence ID" value="OMO83308"/>
    <property type="gene ID" value="CCACVL1_11442"/>
</dbReference>
<comment type="caution">
    <text evidence="2">The sequence shown here is derived from an EMBL/GenBank/DDBJ whole genome shotgun (WGS) entry which is preliminary data.</text>
</comment>
<protein>
    <submittedName>
        <fullName evidence="2">Uncharacterized protein</fullName>
    </submittedName>
</protein>
<feature type="compositionally biased region" description="Acidic residues" evidence="1">
    <location>
        <begin position="11"/>
        <end position="20"/>
    </location>
</feature>
<dbReference type="EMBL" id="AWWV01009885">
    <property type="protein sequence ID" value="OMO83308.1"/>
    <property type="molecule type" value="Genomic_DNA"/>
</dbReference>
<reference evidence="2 3" key="1">
    <citation type="submission" date="2013-09" db="EMBL/GenBank/DDBJ databases">
        <title>Corchorus capsularis genome sequencing.</title>
        <authorList>
            <person name="Alam M."/>
            <person name="Haque M.S."/>
            <person name="Islam M.S."/>
            <person name="Emdad E.M."/>
            <person name="Islam M.M."/>
            <person name="Ahmed B."/>
            <person name="Halim A."/>
            <person name="Hossen Q.M.M."/>
            <person name="Hossain M.Z."/>
            <person name="Ahmed R."/>
            <person name="Khan M.M."/>
            <person name="Islam R."/>
            <person name="Rashid M.M."/>
            <person name="Khan S.A."/>
            <person name="Rahman M.S."/>
            <person name="Alam M."/>
        </authorList>
    </citation>
    <scope>NUCLEOTIDE SEQUENCE [LARGE SCALE GENOMIC DNA]</scope>
    <source>
        <strain evidence="3">cv. CVL-1</strain>
        <tissue evidence="2">Whole seedling</tissue>
    </source>
</reference>
<dbReference type="AlphaFoldDB" id="A0A1R3IL54"/>
<evidence type="ECO:0000313" key="2">
    <source>
        <dbReference type="EMBL" id="OMO83308.1"/>
    </source>
</evidence>
<gene>
    <name evidence="2" type="ORF">CCACVL1_11442</name>
</gene>
<keyword evidence="3" id="KW-1185">Reference proteome</keyword>
<organism evidence="2 3">
    <name type="scientific">Corchorus capsularis</name>
    <name type="common">Jute</name>
    <dbReference type="NCBI Taxonomy" id="210143"/>
    <lineage>
        <taxon>Eukaryota</taxon>
        <taxon>Viridiplantae</taxon>
        <taxon>Streptophyta</taxon>
        <taxon>Embryophyta</taxon>
        <taxon>Tracheophyta</taxon>
        <taxon>Spermatophyta</taxon>
        <taxon>Magnoliopsida</taxon>
        <taxon>eudicotyledons</taxon>
        <taxon>Gunneridae</taxon>
        <taxon>Pentapetalae</taxon>
        <taxon>rosids</taxon>
        <taxon>malvids</taxon>
        <taxon>Malvales</taxon>
        <taxon>Malvaceae</taxon>
        <taxon>Grewioideae</taxon>
        <taxon>Apeibeae</taxon>
        <taxon>Corchorus</taxon>
    </lineage>
</organism>
<feature type="compositionally biased region" description="Basic and acidic residues" evidence="1">
    <location>
        <begin position="1"/>
        <end position="10"/>
    </location>
</feature>
<evidence type="ECO:0000256" key="1">
    <source>
        <dbReference type="SAM" id="MobiDB-lite"/>
    </source>
</evidence>
<feature type="region of interest" description="Disordered" evidence="1">
    <location>
        <begin position="1"/>
        <end position="22"/>
    </location>
</feature>
<sequence length="45" mass="5386">MEEEHEAVAEEKEDDEDEDQYKDFWLCPRSKASPSEEVNLVQRPF</sequence>
<dbReference type="Proteomes" id="UP000188268">
    <property type="component" value="Unassembled WGS sequence"/>
</dbReference>